<reference evidence="4" key="1">
    <citation type="journal article" date="2011" name="Genome Biol.">
        <title>Comparative and functional genomics provide insights into the pathogenicity of dermatophytic fungi.</title>
        <authorList>
            <person name="Burmester A."/>
            <person name="Shelest E."/>
            <person name="Gloeckner G."/>
            <person name="Heddergott C."/>
            <person name="Schindler S."/>
            <person name="Staib P."/>
            <person name="Heidel A."/>
            <person name="Felder M."/>
            <person name="Petzold A."/>
            <person name="Szafranski K."/>
            <person name="Feuermann M."/>
            <person name="Pedruzzi I."/>
            <person name="Priebe S."/>
            <person name="Groth M."/>
            <person name="Winkler R."/>
            <person name="Li W."/>
            <person name="Kniemeyer O."/>
            <person name="Schroeckh V."/>
            <person name="Hertweck C."/>
            <person name="Hube B."/>
            <person name="White T.C."/>
            <person name="Platzer M."/>
            <person name="Guthke R."/>
            <person name="Heitman J."/>
            <person name="Woestemeyer J."/>
            <person name="Zipfel P.F."/>
            <person name="Monod M."/>
            <person name="Brakhage A.A."/>
        </authorList>
    </citation>
    <scope>NUCLEOTIDE SEQUENCE [LARGE SCALE GENOMIC DNA]</scope>
    <source>
        <strain evidence="4">ATCC MYA-4681 / CBS 112371</strain>
    </source>
</reference>
<keyword evidence="4" id="KW-1185">Reference proteome</keyword>
<dbReference type="EMBL" id="ABSU01000028">
    <property type="protein sequence ID" value="EFE30563.1"/>
    <property type="molecule type" value="Genomic_DNA"/>
</dbReference>
<dbReference type="RefSeq" id="XP_003011203.1">
    <property type="nucleotide sequence ID" value="XM_003011157.1"/>
</dbReference>
<proteinExistence type="predicted"/>
<evidence type="ECO:0000313" key="3">
    <source>
        <dbReference type="EMBL" id="EFE30563.1"/>
    </source>
</evidence>
<sequence>MTAADATLARSFRLFCFLLVFLFATKKVAVERMDHVMSLVLTSSKAKKAGEEKAEQNKRERREEKEEAEDER</sequence>
<dbReference type="KEGG" id="abe:ARB_02483"/>
<name>D4B202_ARTBC</name>
<feature type="region of interest" description="Disordered" evidence="1">
    <location>
        <begin position="45"/>
        <end position="72"/>
    </location>
</feature>
<keyword evidence="2" id="KW-0732">Signal</keyword>
<dbReference type="Proteomes" id="UP000008866">
    <property type="component" value="Unassembled WGS sequence"/>
</dbReference>
<dbReference type="HOGENOM" id="CLU_2721727_0_0_1"/>
<organism evidence="3 4">
    <name type="scientific">Arthroderma benhamiae (strain ATCC MYA-4681 / CBS 112371)</name>
    <name type="common">Trichophyton mentagrophytes</name>
    <dbReference type="NCBI Taxonomy" id="663331"/>
    <lineage>
        <taxon>Eukaryota</taxon>
        <taxon>Fungi</taxon>
        <taxon>Dikarya</taxon>
        <taxon>Ascomycota</taxon>
        <taxon>Pezizomycotina</taxon>
        <taxon>Eurotiomycetes</taxon>
        <taxon>Eurotiomycetidae</taxon>
        <taxon>Onygenales</taxon>
        <taxon>Arthrodermataceae</taxon>
        <taxon>Trichophyton</taxon>
    </lineage>
</organism>
<feature type="signal peptide" evidence="2">
    <location>
        <begin position="1"/>
        <end position="30"/>
    </location>
</feature>
<comment type="caution">
    <text evidence="3">The sequence shown here is derived from an EMBL/GenBank/DDBJ whole genome shotgun (WGS) entry which is preliminary data.</text>
</comment>
<evidence type="ECO:0000256" key="2">
    <source>
        <dbReference type="SAM" id="SignalP"/>
    </source>
</evidence>
<dbReference type="AlphaFoldDB" id="D4B202"/>
<gene>
    <name evidence="3" type="ORF">ARB_02483</name>
</gene>
<protein>
    <submittedName>
        <fullName evidence="3">Uncharacterized protein</fullName>
    </submittedName>
</protein>
<dbReference type="GeneID" id="9523858"/>
<evidence type="ECO:0000313" key="4">
    <source>
        <dbReference type="Proteomes" id="UP000008866"/>
    </source>
</evidence>
<feature type="compositionally biased region" description="Basic and acidic residues" evidence="1">
    <location>
        <begin position="48"/>
        <end position="65"/>
    </location>
</feature>
<evidence type="ECO:0000256" key="1">
    <source>
        <dbReference type="SAM" id="MobiDB-lite"/>
    </source>
</evidence>
<feature type="chain" id="PRO_5005671136" evidence="2">
    <location>
        <begin position="31"/>
        <end position="72"/>
    </location>
</feature>
<accession>D4B202</accession>